<evidence type="ECO:0000313" key="1">
    <source>
        <dbReference type="EMBL" id="RUQ69724.1"/>
    </source>
</evidence>
<evidence type="ECO:0000313" key="2">
    <source>
        <dbReference type="Proteomes" id="UP000280346"/>
    </source>
</evidence>
<dbReference type="InterPro" id="IPR006311">
    <property type="entry name" value="TAT_signal"/>
</dbReference>
<proteinExistence type="predicted"/>
<dbReference type="PROSITE" id="PS51318">
    <property type="entry name" value="TAT"/>
    <property type="match status" value="1"/>
</dbReference>
<keyword evidence="2" id="KW-1185">Reference proteome</keyword>
<dbReference type="AlphaFoldDB" id="A0A3S0VHN0"/>
<protein>
    <submittedName>
        <fullName evidence="1">Uncharacterized protein</fullName>
    </submittedName>
</protein>
<dbReference type="EMBL" id="RZIJ01000011">
    <property type="protein sequence ID" value="RUQ69724.1"/>
    <property type="molecule type" value="Genomic_DNA"/>
</dbReference>
<dbReference type="Proteomes" id="UP000280346">
    <property type="component" value="Unassembled WGS sequence"/>
</dbReference>
<dbReference type="RefSeq" id="WP_126999327.1">
    <property type="nucleotide sequence ID" value="NZ_JBNPXW010000003.1"/>
</dbReference>
<reference evidence="1 2" key="1">
    <citation type="submission" date="2018-12" db="EMBL/GenBank/DDBJ databases">
        <authorList>
            <person name="Yang Y."/>
        </authorList>
    </citation>
    <scope>NUCLEOTIDE SEQUENCE [LARGE SCALE GENOMIC DNA]</scope>
    <source>
        <strain evidence="1 2">GSF71</strain>
    </source>
</reference>
<sequence length="180" mass="18640">MSDAQSQPATGPTRRDVLAGMAGVAAVALAPSTAAAWADETATRRLLASARLTGIELGASYLDLVQVVWATLAPTYGAQDLDRLVRVVNDAPAGAPLTEILLKQGLLPAAQALASTWYTGASAADGGQTVLFYNDALMWRSCAFTKPPATCGGPFGYWEQPYQPTLTAPISPTASTATKA</sequence>
<dbReference type="Pfam" id="PF12318">
    <property type="entry name" value="FAD-SLDH"/>
    <property type="match status" value="1"/>
</dbReference>
<dbReference type="OrthoDB" id="8478903at2"/>
<dbReference type="InterPro" id="IPR024651">
    <property type="entry name" value="FAD-SLDH_ssu"/>
</dbReference>
<organism evidence="1 2">
    <name type="scientific">Azospirillum doebereinerae</name>
    <dbReference type="NCBI Taxonomy" id="92933"/>
    <lineage>
        <taxon>Bacteria</taxon>
        <taxon>Pseudomonadati</taxon>
        <taxon>Pseudomonadota</taxon>
        <taxon>Alphaproteobacteria</taxon>
        <taxon>Rhodospirillales</taxon>
        <taxon>Azospirillaceae</taxon>
        <taxon>Azospirillum</taxon>
    </lineage>
</organism>
<name>A0A3S0VHN0_9PROT</name>
<comment type="caution">
    <text evidence="1">The sequence shown here is derived from an EMBL/GenBank/DDBJ whole genome shotgun (WGS) entry which is preliminary data.</text>
</comment>
<gene>
    <name evidence="1" type="ORF">EJ913_15285</name>
</gene>
<accession>A0A3S0VHN0</accession>